<dbReference type="Pfam" id="PF23621">
    <property type="entry name" value="BP74_N"/>
    <property type="match status" value="1"/>
</dbReference>
<dbReference type="RefSeq" id="WP_252425680.1">
    <property type="nucleotide sequence ID" value="NZ_JAMWMR010000013.1"/>
</dbReference>
<feature type="chain" id="PRO_5045838813" evidence="1">
    <location>
        <begin position="28"/>
        <end position="150"/>
    </location>
</feature>
<name>A0ABT0ZFM6_9ACTN</name>
<dbReference type="InterPro" id="IPR053344">
    <property type="entry name" value="cAMP-inducible_BP74-like"/>
</dbReference>
<dbReference type="PANTHER" id="PTHR35883:SF1">
    <property type="entry name" value="CALMODULIN-BINDING PROTEIN CAM-BP15-RELATED"/>
    <property type="match status" value="1"/>
</dbReference>
<accession>A0ABT0ZFM6</accession>
<keyword evidence="4" id="KW-1185">Reference proteome</keyword>
<evidence type="ECO:0000313" key="3">
    <source>
        <dbReference type="EMBL" id="MCN9242370.1"/>
    </source>
</evidence>
<evidence type="ECO:0000259" key="2">
    <source>
        <dbReference type="Pfam" id="PF23621"/>
    </source>
</evidence>
<dbReference type="PANTHER" id="PTHR35883">
    <property type="entry name" value="CYCLIC AMP-INDUCIBLE PROTEIN BP74-RELATED"/>
    <property type="match status" value="1"/>
</dbReference>
<feature type="domain" description="BP74 N-terminal" evidence="2">
    <location>
        <begin position="40"/>
        <end position="149"/>
    </location>
</feature>
<keyword evidence="1" id="KW-0732">Signal</keyword>
<dbReference type="Proteomes" id="UP001523219">
    <property type="component" value="Unassembled WGS sequence"/>
</dbReference>
<reference evidence="3 4" key="1">
    <citation type="submission" date="2022-05" db="EMBL/GenBank/DDBJ databases">
        <title>Streptomyces sp. nov. RY43-2 isolated from soil of a peat swamp forest.</title>
        <authorList>
            <person name="Kanchanasin P."/>
            <person name="Tanasupawat S."/>
            <person name="Phongsopitanun W."/>
        </authorList>
    </citation>
    <scope>NUCLEOTIDE SEQUENCE [LARGE SCALE GENOMIC DNA]</scope>
    <source>
        <strain evidence="3 4">RY43-2</strain>
    </source>
</reference>
<evidence type="ECO:0000313" key="4">
    <source>
        <dbReference type="Proteomes" id="UP001523219"/>
    </source>
</evidence>
<proteinExistence type="predicted"/>
<dbReference type="InterPro" id="IPR056422">
    <property type="entry name" value="BP74_N"/>
</dbReference>
<comment type="caution">
    <text evidence="3">The sequence shown here is derived from an EMBL/GenBank/DDBJ whole genome shotgun (WGS) entry which is preliminary data.</text>
</comment>
<protein>
    <submittedName>
        <fullName evidence="3">Calmodulin-binding protein</fullName>
    </submittedName>
</protein>
<evidence type="ECO:0000256" key="1">
    <source>
        <dbReference type="SAM" id="SignalP"/>
    </source>
</evidence>
<sequence>MRRLTSRIGTLAATALLTLAGTSAAQAADGHTQAPRASAEAAYFNLHDTSGSDFVIELTDPDKIREAREIVSTEGGQIVIGTIEKQPASYNPPWSFHLQPDTIHFADMAIEVCDANIPYVEEHLDEVGGAFLPGQVWCPWSGRLTHEVTP</sequence>
<gene>
    <name evidence="3" type="ORF">NGF19_16485</name>
</gene>
<dbReference type="EMBL" id="JAMWMR010000013">
    <property type="protein sequence ID" value="MCN9242370.1"/>
    <property type="molecule type" value="Genomic_DNA"/>
</dbReference>
<organism evidence="3 4">
    <name type="scientific">Streptomyces macrolidinus</name>
    <dbReference type="NCBI Taxonomy" id="2952607"/>
    <lineage>
        <taxon>Bacteria</taxon>
        <taxon>Bacillati</taxon>
        <taxon>Actinomycetota</taxon>
        <taxon>Actinomycetes</taxon>
        <taxon>Kitasatosporales</taxon>
        <taxon>Streptomycetaceae</taxon>
        <taxon>Streptomyces</taxon>
    </lineage>
</organism>
<feature type="signal peptide" evidence="1">
    <location>
        <begin position="1"/>
        <end position="27"/>
    </location>
</feature>